<dbReference type="Gene3D" id="3.20.20.70">
    <property type="entry name" value="Aldolase class I"/>
    <property type="match status" value="1"/>
</dbReference>
<keyword evidence="6" id="KW-0812">Transmembrane</keyword>
<evidence type="ECO:0000259" key="7">
    <source>
        <dbReference type="Pfam" id="PF01180"/>
    </source>
</evidence>
<dbReference type="GO" id="GO:0004152">
    <property type="term" value="F:dihydroorotate dehydrogenase activity"/>
    <property type="evidence" value="ECO:0007669"/>
    <property type="project" value="TreeGrafter"/>
</dbReference>
<keyword evidence="3" id="KW-0285">Flavoprotein</keyword>
<protein>
    <submittedName>
        <fullName evidence="9">DHO_dh domain-containing protein</fullName>
    </submittedName>
</protein>
<sequence>MFSSCAEYVMVNVSSPNTLGLRDIQNNEPLRTLLTALHDVHKRISLSRRKPLLVKVSPDLATEEKRTIAKLCLQPLSHVDGLIVSNNTISCLSGMLTDVDYEGGLRGPLLHQLSNQCIRDFYRLTSGRIPIIGCGGISSGEDAYEKLKAGASLLQLYTVITVGGIPSSLLCACAYSFELLLLSFLLLLLTAHFSLLLSLCQE</sequence>
<dbReference type="InterPro" id="IPR005720">
    <property type="entry name" value="Dihydroorotate_DH_cat"/>
</dbReference>
<keyword evidence="6" id="KW-0472">Membrane</keyword>
<evidence type="ECO:0000256" key="2">
    <source>
        <dbReference type="ARBA" id="ARBA00004725"/>
    </source>
</evidence>
<feature type="transmembrane region" description="Helical" evidence="6">
    <location>
        <begin position="183"/>
        <end position="200"/>
    </location>
</feature>
<evidence type="ECO:0000256" key="1">
    <source>
        <dbReference type="ARBA" id="ARBA00001917"/>
    </source>
</evidence>
<dbReference type="STRING" id="70415.A0A5S6QBS1"/>
<dbReference type="PROSITE" id="PS00912">
    <property type="entry name" value="DHODEHASE_2"/>
    <property type="match status" value="1"/>
</dbReference>
<dbReference type="AlphaFoldDB" id="A0A5S6QBS1"/>
<keyword evidence="6" id="KW-1133">Transmembrane helix</keyword>
<keyword evidence="8" id="KW-1185">Reference proteome</keyword>
<comment type="cofactor">
    <cofactor evidence="1">
        <name>FMN</name>
        <dbReference type="ChEBI" id="CHEBI:58210"/>
    </cofactor>
</comment>
<dbReference type="PANTHER" id="PTHR48109">
    <property type="entry name" value="DIHYDROOROTATE DEHYDROGENASE (QUINONE), MITOCHONDRIAL-RELATED"/>
    <property type="match status" value="1"/>
</dbReference>
<dbReference type="WBParaSite" id="TMUE_1000004643.1">
    <property type="protein sequence ID" value="TMUE_1000004643.1"/>
    <property type="gene ID" value="WBGene00287438"/>
</dbReference>
<dbReference type="Pfam" id="PF01180">
    <property type="entry name" value="DHO_dh"/>
    <property type="match status" value="1"/>
</dbReference>
<accession>A0A5S6QBS1</accession>
<keyword evidence="4" id="KW-0288">FMN</keyword>
<evidence type="ECO:0000313" key="9">
    <source>
        <dbReference type="WBParaSite" id="TMUE_1000004643.1"/>
    </source>
</evidence>
<dbReference type="GO" id="GO:0006207">
    <property type="term" value="P:'de novo' pyrimidine nucleobase biosynthetic process"/>
    <property type="evidence" value="ECO:0007669"/>
    <property type="project" value="InterPro"/>
</dbReference>
<dbReference type="PANTHER" id="PTHR48109:SF4">
    <property type="entry name" value="DIHYDROOROTATE DEHYDROGENASE (QUINONE), MITOCHONDRIAL"/>
    <property type="match status" value="1"/>
</dbReference>
<dbReference type="InterPro" id="IPR050074">
    <property type="entry name" value="DHO_dehydrogenase"/>
</dbReference>
<dbReference type="GO" id="GO:0005743">
    <property type="term" value="C:mitochondrial inner membrane"/>
    <property type="evidence" value="ECO:0007669"/>
    <property type="project" value="TreeGrafter"/>
</dbReference>
<evidence type="ECO:0000256" key="5">
    <source>
        <dbReference type="ARBA" id="ARBA00023002"/>
    </source>
</evidence>
<evidence type="ECO:0000256" key="4">
    <source>
        <dbReference type="ARBA" id="ARBA00022643"/>
    </source>
</evidence>
<name>A0A5S6QBS1_TRIMR</name>
<feature type="transmembrane region" description="Helical" evidence="6">
    <location>
        <begin position="156"/>
        <end position="177"/>
    </location>
</feature>
<dbReference type="SUPFAM" id="SSF51395">
    <property type="entry name" value="FMN-linked oxidoreductases"/>
    <property type="match status" value="1"/>
</dbReference>
<evidence type="ECO:0000256" key="6">
    <source>
        <dbReference type="SAM" id="Phobius"/>
    </source>
</evidence>
<dbReference type="InterPro" id="IPR001295">
    <property type="entry name" value="Dihydroorotate_DH_CS"/>
</dbReference>
<keyword evidence="5" id="KW-0560">Oxidoreductase</keyword>
<evidence type="ECO:0000256" key="3">
    <source>
        <dbReference type="ARBA" id="ARBA00022630"/>
    </source>
</evidence>
<dbReference type="Proteomes" id="UP000046395">
    <property type="component" value="Unassembled WGS sequence"/>
</dbReference>
<organism evidence="8 9">
    <name type="scientific">Trichuris muris</name>
    <name type="common">Mouse whipworm</name>
    <dbReference type="NCBI Taxonomy" id="70415"/>
    <lineage>
        <taxon>Eukaryota</taxon>
        <taxon>Metazoa</taxon>
        <taxon>Ecdysozoa</taxon>
        <taxon>Nematoda</taxon>
        <taxon>Enoplea</taxon>
        <taxon>Dorylaimia</taxon>
        <taxon>Trichinellida</taxon>
        <taxon>Trichuridae</taxon>
        <taxon>Trichuris</taxon>
    </lineage>
</organism>
<dbReference type="GO" id="GO:0044205">
    <property type="term" value="P:'de novo' UMP biosynthetic process"/>
    <property type="evidence" value="ECO:0007669"/>
    <property type="project" value="UniProtKB-UniPathway"/>
</dbReference>
<dbReference type="InterPro" id="IPR013785">
    <property type="entry name" value="Aldolase_TIM"/>
</dbReference>
<proteinExistence type="predicted"/>
<comment type="pathway">
    <text evidence="2">Pyrimidine metabolism; UMP biosynthesis via de novo pathway.</text>
</comment>
<evidence type="ECO:0000313" key="8">
    <source>
        <dbReference type="Proteomes" id="UP000046395"/>
    </source>
</evidence>
<feature type="domain" description="Dihydroorotate dehydrogenase catalytic" evidence="7">
    <location>
        <begin position="4"/>
        <end position="164"/>
    </location>
</feature>
<reference evidence="9" key="1">
    <citation type="submission" date="2019-12" db="UniProtKB">
        <authorList>
            <consortium name="WormBaseParasite"/>
        </authorList>
    </citation>
    <scope>IDENTIFICATION</scope>
</reference>
<dbReference type="UniPathway" id="UPA00070"/>